<accession>A0A9D1YWA8</accession>
<dbReference type="AlphaFoldDB" id="A0A9D1YWA8"/>
<evidence type="ECO:0000256" key="5">
    <source>
        <dbReference type="SAM" id="MobiDB-lite"/>
    </source>
</evidence>
<keyword evidence="6" id="KW-0472">Membrane</keyword>
<dbReference type="Proteomes" id="UP000824005">
    <property type="component" value="Unassembled WGS sequence"/>
</dbReference>
<dbReference type="PROSITE" id="PS51318">
    <property type="entry name" value="TAT"/>
    <property type="match status" value="1"/>
</dbReference>
<keyword evidence="3 7" id="KW-0732">Signal</keyword>
<evidence type="ECO:0000256" key="4">
    <source>
        <dbReference type="ARBA" id="ARBA00023088"/>
    </source>
</evidence>
<evidence type="ECO:0000256" key="2">
    <source>
        <dbReference type="ARBA" id="ARBA00022525"/>
    </source>
</evidence>
<feature type="compositionally biased region" description="Polar residues" evidence="5">
    <location>
        <begin position="436"/>
        <end position="448"/>
    </location>
</feature>
<protein>
    <submittedName>
        <fullName evidence="9">LPXTG cell wall anchor domain-containing protein</fullName>
    </submittedName>
</protein>
<keyword evidence="4" id="KW-0572">Peptidoglycan-anchor</keyword>
<dbReference type="InterPro" id="IPR006311">
    <property type="entry name" value="TAT_signal"/>
</dbReference>
<evidence type="ECO:0000313" key="9">
    <source>
        <dbReference type="EMBL" id="HIY66984.1"/>
    </source>
</evidence>
<evidence type="ECO:0000259" key="8">
    <source>
        <dbReference type="PROSITE" id="PS50847"/>
    </source>
</evidence>
<dbReference type="PROSITE" id="PS50847">
    <property type="entry name" value="GRAM_POS_ANCHORING"/>
    <property type="match status" value="1"/>
</dbReference>
<reference evidence="9" key="2">
    <citation type="submission" date="2021-04" db="EMBL/GenBank/DDBJ databases">
        <authorList>
            <person name="Gilroy R."/>
        </authorList>
    </citation>
    <scope>NUCLEOTIDE SEQUENCE</scope>
    <source>
        <strain evidence="9">ChiGjej1B1-98</strain>
    </source>
</reference>
<name>A0A9D1YWA8_9MICO</name>
<organism evidence="9 10">
    <name type="scientific">Candidatus Agrococcus pullicola</name>
    <dbReference type="NCBI Taxonomy" id="2838429"/>
    <lineage>
        <taxon>Bacteria</taxon>
        <taxon>Bacillati</taxon>
        <taxon>Actinomycetota</taxon>
        <taxon>Actinomycetes</taxon>
        <taxon>Micrococcales</taxon>
        <taxon>Microbacteriaceae</taxon>
        <taxon>Agrococcus</taxon>
    </lineage>
</organism>
<feature type="chain" id="PRO_5038973030" evidence="7">
    <location>
        <begin position="33"/>
        <end position="479"/>
    </location>
</feature>
<keyword evidence="2" id="KW-0964">Secreted</keyword>
<keyword evidence="1" id="KW-0134">Cell wall</keyword>
<gene>
    <name evidence="9" type="ORF">H9830_11990</name>
</gene>
<evidence type="ECO:0000256" key="7">
    <source>
        <dbReference type="SAM" id="SignalP"/>
    </source>
</evidence>
<feature type="region of interest" description="Disordered" evidence="5">
    <location>
        <begin position="407"/>
        <end position="448"/>
    </location>
</feature>
<dbReference type="GO" id="GO:0005975">
    <property type="term" value="P:carbohydrate metabolic process"/>
    <property type="evidence" value="ECO:0007669"/>
    <property type="project" value="UniProtKB-ARBA"/>
</dbReference>
<proteinExistence type="predicted"/>
<evidence type="ECO:0000256" key="3">
    <source>
        <dbReference type="ARBA" id="ARBA00022729"/>
    </source>
</evidence>
<comment type="caution">
    <text evidence="9">The sequence shown here is derived from an EMBL/GenBank/DDBJ whole genome shotgun (WGS) entry which is preliminary data.</text>
</comment>
<dbReference type="InterPro" id="IPR013783">
    <property type="entry name" value="Ig-like_fold"/>
</dbReference>
<dbReference type="EMBL" id="DXDC01000361">
    <property type="protein sequence ID" value="HIY66984.1"/>
    <property type="molecule type" value="Genomic_DNA"/>
</dbReference>
<keyword evidence="6" id="KW-1133">Transmembrane helix</keyword>
<dbReference type="NCBIfam" id="TIGR01167">
    <property type="entry name" value="LPXTG_anchor"/>
    <property type="match status" value="1"/>
</dbReference>
<feature type="transmembrane region" description="Helical" evidence="6">
    <location>
        <begin position="451"/>
        <end position="472"/>
    </location>
</feature>
<feature type="signal peptide" evidence="7">
    <location>
        <begin position="1"/>
        <end position="32"/>
    </location>
</feature>
<feature type="domain" description="Gram-positive cocci surface proteins LPxTG" evidence="8">
    <location>
        <begin position="445"/>
        <end position="479"/>
    </location>
</feature>
<dbReference type="Gene3D" id="2.60.40.10">
    <property type="entry name" value="Immunoglobulins"/>
    <property type="match status" value="1"/>
</dbReference>
<evidence type="ECO:0000256" key="1">
    <source>
        <dbReference type="ARBA" id="ARBA00022512"/>
    </source>
</evidence>
<evidence type="ECO:0000256" key="6">
    <source>
        <dbReference type="SAM" id="Phobius"/>
    </source>
</evidence>
<keyword evidence="6" id="KW-0812">Transmembrane</keyword>
<sequence length="479" mass="49336">MSTQSPRRRALPGSVRRFLLTGIAGASTLMLAASGALVANATTAPEDSFAPTVAAQDAIEPAFTVTGWPDGVLHAGESFTLTLHVDPEVLGAPSVEGDFVGVGFGSEVLELAQLDADGTASVTVRPVTTGPLAITPFFQGNEETGLSPVVGETTTVTVDPVPTVIDFWLEADGDTAVPTVYGGGELTVNMMIESECSAWSAGDEAAVAECGSVYGIPAGTLLLMQNGEVVAEEPVQGSISEGSFRAAGEDLGAGVDADALVTVSIPVPDILLGSPDSIEYSVAFDPDNWFGSSLGEAQEARLSASPTDVTVYVGDDALIDPAHYVNGESAELIAIVDQDAWWAAELSGTVTFQADGVDISEPLPLLEGDGVLFDWAPERSGEYVITADFTPETLNHEASTSEPYELTFADAPAPDPNPNEDGDGADGSDKGDQPRTGASDNANKLPQTGTGIPVAALLGALLLTILGGTALLSRRFVRQ</sequence>
<dbReference type="InterPro" id="IPR019931">
    <property type="entry name" value="LPXTG_anchor"/>
</dbReference>
<evidence type="ECO:0000313" key="10">
    <source>
        <dbReference type="Proteomes" id="UP000824005"/>
    </source>
</evidence>
<reference evidence="9" key="1">
    <citation type="journal article" date="2021" name="PeerJ">
        <title>Extensive microbial diversity within the chicken gut microbiome revealed by metagenomics and culture.</title>
        <authorList>
            <person name="Gilroy R."/>
            <person name="Ravi A."/>
            <person name="Getino M."/>
            <person name="Pursley I."/>
            <person name="Horton D.L."/>
            <person name="Alikhan N.F."/>
            <person name="Baker D."/>
            <person name="Gharbi K."/>
            <person name="Hall N."/>
            <person name="Watson M."/>
            <person name="Adriaenssens E.M."/>
            <person name="Foster-Nyarko E."/>
            <person name="Jarju S."/>
            <person name="Secka A."/>
            <person name="Antonio M."/>
            <person name="Oren A."/>
            <person name="Chaudhuri R.R."/>
            <person name="La Ragione R."/>
            <person name="Hildebrand F."/>
            <person name="Pallen M.J."/>
        </authorList>
    </citation>
    <scope>NUCLEOTIDE SEQUENCE</scope>
    <source>
        <strain evidence="9">ChiGjej1B1-98</strain>
    </source>
</reference>